<feature type="transmembrane region" description="Helical" evidence="7">
    <location>
        <begin position="206"/>
        <end position="226"/>
    </location>
</feature>
<feature type="transmembrane region" description="Helical" evidence="7">
    <location>
        <begin position="148"/>
        <end position="166"/>
    </location>
</feature>
<feature type="transmembrane region" description="Helical" evidence="7">
    <location>
        <begin position="7"/>
        <end position="28"/>
    </location>
</feature>
<evidence type="ECO:0000313" key="10">
    <source>
        <dbReference type="Proteomes" id="UP001172054"/>
    </source>
</evidence>
<evidence type="ECO:0000256" key="7">
    <source>
        <dbReference type="SAM" id="Phobius"/>
    </source>
</evidence>
<dbReference type="Proteomes" id="UP001172054">
    <property type="component" value="Unassembled WGS sequence"/>
</dbReference>
<feature type="transmembrane region" description="Helical" evidence="7">
    <location>
        <begin position="238"/>
        <end position="255"/>
    </location>
</feature>
<comment type="caution">
    <text evidence="9">The sequence shown here is derived from an EMBL/GenBank/DDBJ whole genome shotgun (WGS) entry which is preliminary data.</text>
</comment>
<feature type="domain" description="EamA" evidence="8">
    <location>
        <begin position="144"/>
        <end position="278"/>
    </location>
</feature>
<evidence type="ECO:0000259" key="8">
    <source>
        <dbReference type="Pfam" id="PF00892"/>
    </source>
</evidence>
<evidence type="ECO:0000256" key="4">
    <source>
        <dbReference type="ARBA" id="ARBA00022692"/>
    </source>
</evidence>
<dbReference type="InterPro" id="IPR037185">
    <property type="entry name" value="EmrE-like"/>
</dbReference>
<comment type="subcellular location">
    <subcellularLocation>
        <location evidence="1">Cell membrane</location>
        <topology evidence="1">Multi-pass membrane protein</topology>
    </subcellularLocation>
</comment>
<dbReference type="PANTHER" id="PTHR42920:SF5">
    <property type="entry name" value="EAMA DOMAIN-CONTAINING PROTEIN"/>
    <property type="match status" value="1"/>
</dbReference>
<keyword evidence="4 7" id="KW-0812">Transmembrane</keyword>
<keyword evidence="3" id="KW-1003">Cell membrane</keyword>
<evidence type="ECO:0000256" key="5">
    <source>
        <dbReference type="ARBA" id="ARBA00022989"/>
    </source>
</evidence>
<feature type="transmembrane region" description="Helical" evidence="7">
    <location>
        <begin position="124"/>
        <end position="142"/>
    </location>
</feature>
<organism evidence="9 10">
    <name type="scientific">Planococcus liqunii</name>
    <dbReference type="NCBI Taxonomy" id="3058394"/>
    <lineage>
        <taxon>Bacteria</taxon>
        <taxon>Bacillati</taxon>
        <taxon>Bacillota</taxon>
        <taxon>Bacilli</taxon>
        <taxon>Bacillales</taxon>
        <taxon>Caryophanaceae</taxon>
        <taxon>Planococcus</taxon>
    </lineage>
</organism>
<keyword evidence="6 7" id="KW-0472">Membrane</keyword>
<reference evidence="9 10" key="1">
    <citation type="submission" date="2023-06" db="EMBL/GenBank/DDBJ databases">
        <title>Novel species in genus Planococcus.</title>
        <authorList>
            <person name="Ning S."/>
        </authorList>
    </citation>
    <scope>NUCLEOTIDE SEQUENCE [LARGE SCALE GENOMIC DNA]</scope>
    <source>
        <strain evidence="9 10">N064</strain>
    </source>
</reference>
<feature type="transmembrane region" description="Helical" evidence="7">
    <location>
        <begin position="261"/>
        <end position="279"/>
    </location>
</feature>
<keyword evidence="5 7" id="KW-1133">Transmembrane helix</keyword>
<evidence type="ECO:0000313" key="9">
    <source>
        <dbReference type="EMBL" id="MDN7228297.1"/>
    </source>
</evidence>
<feature type="transmembrane region" description="Helical" evidence="7">
    <location>
        <begin position="173"/>
        <end position="194"/>
    </location>
</feature>
<comment type="similarity">
    <text evidence="2">Belongs to the EamA transporter family.</text>
</comment>
<dbReference type="EMBL" id="JAUJWW010000006">
    <property type="protein sequence ID" value="MDN7228297.1"/>
    <property type="molecule type" value="Genomic_DNA"/>
</dbReference>
<feature type="transmembrane region" description="Helical" evidence="7">
    <location>
        <begin position="66"/>
        <end position="85"/>
    </location>
</feature>
<accession>A0ABT8MTR6</accession>
<keyword evidence="10" id="KW-1185">Reference proteome</keyword>
<feature type="domain" description="EamA" evidence="8">
    <location>
        <begin position="6"/>
        <end position="135"/>
    </location>
</feature>
<dbReference type="Pfam" id="PF00892">
    <property type="entry name" value="EamA"/>
    <property type="match status" value="2"/>
</dbReference>
<gene>
    <name evidence="9" type="ORF">QWY15_13420</name>
</gene>
<proteinExistence type="inferred from homology"/>
<dbReference type="InterPro" id="IPR051258">
    <property type="entry name" value="Diverse_Substrate_Transporter"/>
</dbReference>
<feature type="transmembrane region" description="Helical" evidence="7">
    <location>
        <begin position="91"/>
        <end position="112"/>
    </location>
</feature>
<dbReference type="RefSeq" id="WP_301726744.1">
    <property type="nucleotide sequence ID" value="NZ_JAUJWW010000006.1"/>
</dbReference>
<dbReference type="PANTHER" id="PTHR42920">
    <property type="entry name" value="OS03G0707200 PROTEIN-RELATED"/>
    <property type="match status" value="1"/>
</dbReference>
<dbReference type="SUPFAM" id="SSF103481">
    <property type="entry name" value="Multidrug resistance efflux transporter EmrE"/>
    <property type="match status" value="2"/>
</dbReference>
<name>A0ABT8MTR6_9BACL</name>
<dbReference type="InterPro" id="IPR000620">
    <property type="entry name" value="EamA_dom"/>
</dbReference>
<evidence type="ECO:0000256" key="2">
    <source>
        <dbReference type="ARBA" id="ARBA00007362"/>
    </source>
</evidence>
<sequence>MKPFQADLLMLLVTIGWGSSYLFMKIGIDSLGEFNVIALRFGLAFVLAAGLFFRRFRKIDCLTLKYAAILGVILFIVFVLITYGLNTTTTSNAGFLVSLTVVFVPLITAFVLRKKVELKTALSVILAITGIGFLTIQLPLVFNRGDLFCMGAALFYAVHIIVVSSAAKKVDPLNLGIAQLGFTGLYGLIFSFIFEVPAWPSTTISWLAILALSIFCSAIGFILQIIAQKYTSPTRTGLMFSLEPVFAALFGYVFAQEILHGKGYIGAALILLSVVLSSSQRKSSQSKQRSDIRNSGRNLSQ</sequence>
<feature type="transmembrane region" description="Helical" evidence="7">
    <location>
        <begin position="34"/>
        <end position="54"/>
    </location>
</feature>
<evidence type="ECO:0000256" key="6">
    <source>
        <dbReference type="ARBA" id="ARBA00023136"/>
    </source>
</evidence>
<protein>
    <submittedName>
        <fullName evidence="9">DMT family transporter</fullName>
    </submittedName>
</protein>
<evidence type="ECO:0000256" key="1">
    <source>
        <dbReference type="ARBA" id="ARBA00004651"/>
    </source>
</evidence>
<evidence type="ECO:0000256" key="3">
    <source>
        <dbReference type="ARBA" id="ARBA00022475"/>
    </source>
</evidence>